<evidence type="ECO:0000259" key="8">
    <source>
        <dbReference type="Pfam" id="PF02771"/>
    </source>
</evidence>
<keyword evidence="3 5" id="KW-0285">Flavoprotein</keyword>
<comment type="similarity">
    <text evidence="2 5">Belongs to the acyl-CoA dehydrogenase family.</text>
</comment>
<organism evidence="9 10">
    <name type="scientific">Leptonema illini DSM 21528</name>
    <dbReference type="NCBI Taxonomy" id="929563"/>
    <lineage>
        <taxon>Bacteria</taxon>
        <taxon>Pseudomonadati</taxon>
        <taxon>Spirochaetota</taxon>
        <taxon>Spirochaetia</taxon>
        <taxon>Leptospirales</taxon>
        <taxon>Leptospiraceae</taxon>
        <taxon>Leptonema</taxon>
    </lineage>
</organism>
<name>H2CAW6_9LEPT</name>
<gene>
    <name evidence="9" type="ORF">Lepil_3841</name>
</gene>
<dbReference type="InterPro" id="IPR009100">
    <property type="entry name" value="AcylCoA_DH/oxidase_NM_dom_sf"/>
</dbReference>
<dbReference type="InterPro" id="IPR006091">
    <property type="entry name" value="Acyl-CoA_Oxase/DH_mid-dom"/>
</dbReference>
<dbReference type="Gene3D" id="1.10.540.10">
    <property type="entry name" value="Acyl-CoA dehydrogenase/oxidase, N-terminal domain"/>
    <property type="match status" value="1"/>
</dbReference>
<dbReference type="InterPro" id="IPR052166">
    <property type="entry name" value="Diverse_Acyl-CoA_DH"/>
</dbReference>
<dbReference type="STRING" id="183.GCA_002009735_02213"/>
<comment type="cofactor">
    <cofactor evidence="1 5">
        <name>FAD</name>
        <dbReference type="ChEBI" id="CHEBI:57692"/>
    </cofactor>
</comment>
<dbReference type="GO" id="GO:0050660">
    <property type="term" value="F:flavin adenine dinucleotide binding"/>
    <property type="evidence" value="ECO:0007669"/>
    <property type="project" value="InterPro"/>
</dbReference>
<evidence type="ECO:0000256" key="5">
    <source>
        <dbReference type="RuleBase" id="RU362125"/>
    </source>
</evidence>
<dbReference type="Proteomes" id="UP000005737">
    <property type="component" value="Unassembled WGS sequence"/>
</dbReference>
<keyword evidence="4 5" id="KW-0274">FAD</keyword>
<sequence length="592" mass="65064">MRLHRCPMIQGNYFADNGDLQLHFDTLVDWDEVVSLYENGFTDAAAFDAAEPGGMQAERLSMAPHSVSEAVEYYRQILEGFGEFWGNEAAPLAQSMDQLGLKFESGKVTHPQPFVDVVKKFHETGLHPIAFLRRFGGLGVPHVLKAMAFELAYRADTSMTIAAASVNLAGILEMYASEELCEEWIPKLIEGGYVVTMGLSEPDFGSDLPSVRTKAEFVDGRWLLTGTKRFQTVASGINEIPSVLLALARTGDAGARGLSFFLVEGKDVQISGIEKKLGLKASATCEVVLEQSPGILIGEKGYGLSRYVIGMLNGARLSVASQGTGIAMAAFKEAQKYASERIQFGRPIAELPAVARMLRRMDVEIKAMRCLMVEAALSVDRYHWAELRTRFATKPGDREQKGGPGETDTRKWEKIASILTPISKYYISESCNAVVYEGLQVLGGAGYTEEYDLARLYRDARITNIYDGTTQIQVNAAIGGVVAGVSAKGHLREYIDEQFTALSSENERLTAMRQTFEDIVALYKDLPDADTKGRYAFEVVQSAARLLCSLFLEKTAGKLTGEAREERLQIAGEYQTDSEAILAGNRIKLERA</sequence>
<dbReference type="InterPro" id="IPR006089">
    <property type="entry name" value="Acyl-CoA_DH_CS"/>
</dbReference>
<dbReference type="SUPFAM" id="SSF47203">
    <property type="entry name" value="Acyl-CoA dehydrogenase C-terminal domain-like"/>
    <property type="match status" value="1"/>
</dbReference>
<keyword evidence="5" id="KW-0560">Oxidoreductase</keyword>
<dbReference type="GO" id="GO:0003995">
    <property type="term" value="F:acyl-CoA dehydrogenase activity"/>
    <property type="evidence" value="ECO:0007669"/>
    <property type="project" value="InterPro"/>
</dbReference>
<dbReference type="Gene3D" id="1.20.140.10">
    <property type="entry name" value="Butyryl-CoA Dehydrogenase, subunit A, domain 3"/>
    <property type="match status" value="1"/>
</dbReference>
<proteinExistence type="inferred from homology"/>
<evidence type="ECO:0000256" key="1">
    <source>
        <dbReference type="ARBA" id="ARBA00001974"/>
    </source>
</evidence>
<dbReference type="PANTHER" id="PTHR42803:SF1">
    <property type="entry name" value="BROAD-SPECIFICITY LINEAR ACYL-COA DEHYDROGENASE FADE5"/>
    <property type="match status" value="1"/>
</dbReference>
<dbReference type="Pfam" id="PF02771">
    <property type="entry name" value="Acyl-CoA_dh_N"/>
    <property type="match status" value="1"/>
</dbReference>
<dbReference type="PROSITE" id="PS00073">
    <property type="entry name" value="ACYL_COA_DH_2"/>
    <property type="match status" value="1"/>
</dbReference>
<evidence type="ECO:0000256" key="3">
    <source>
        <dbReference type="ARBA" id="ARBA00022630"/>
    </source>
</evidence>
<dbReference type="EMBL" id="JH597773">
    <property type="protein sequence ID" value="EHQ08494.1"/>
    <property type="molecule type" value="Genomic_DNA"/>
</dbReference>
<feature type="domain" description="Acyl-CoA dehydrogenase/oxidase C-terminal" evidence="6">
    <location>
        <begin position="306"/>
        <end position="381"/>
    </location>
</feature>
<reference evidence="9 10" key="1">
    <citation type="submission" date="2011-10" db="EMBL/GenBank/DDBJ databases">
        <title>The Improved High-Quality Draft genome of Leptonema illini DSM 21528.</title>
        <authorList>
            <consortium name="US DOE Joint Genome Institute (JGI-PGF)"/>
            <person name="Lucas S."/>
            <person name="Copeland A."/>
            <person name="Lapidus A."/>
            <person name="Glavina del Rio T."/>
            <person name="Dalin E."/>
            <person name="Tice H."/>
            <person name="Bruce D."/>
            <person name="Goodwin L."/>
            <person name="Pitluck S."/>
            <person name="Peters L."/>
            <person name="Mikhailova N."/>
            <person name="Held B."/>
            <person name="Kyrpides N."/>
            <person name="Mavromatis K."/>
            <person name="Ivanova N."/>
            <person name="Markowitz V."/>
            <person name="Cheng J.-F."/>
            <person name="Hugenholtz P."/>
            <person name="Woyke T."/>
            <person name="Wu D."/>
            <person name="Gronow S."/>
            <person name="Wellnitz S."/>
            <person name="Brambilla E.-M."/>
            <person name="Klenk H.-P."/>
            <person name="Eisen J.A."/>
        </authorList>
    </citation>
    <scope>NUCLEOTIDE SEQUENCE [LARGE SCALE GENOMIC DNA]</scope>
    <source>
        <strain evidence="9 10">DSM 21528</strain>
    </source>
</reference>
<evidence type="ECO:0000256" key="2">
    <source>
        <dbReference type="ARBA" id="ARBA00009347"/>
    </source>
</evidence>
<dbReference type="InterPro" id="IPR036250">
    <property type="entry name" value="AcylCo_DH-like_C"/>
</dbReference>
<dbReference type="Pfam" id="PF02770">
    <property type="entry name" value="Acyl-CoA_dh_M"/>
    <property type="match status" value="1"/>
</dbReference>
<evidence type="ECO:0000313" key="9">
    <source>
        <dbReference type="EMBL" id="EHQ08494.1"/>
    </source>
</evidence>
<keyword evidence="10" id="KW-1185">Reference proteome</keyword>
<accession>H2CAW6</accession>
<protein>
    <submittedName>
        <fullName evidence="9">Acyl-CoA dehydrogenase domain-containing protein</fullName>
    </submittedName>
</protein>
<dbReference type="Gene3D" id="2.40.110.10">
    <property type="entry name" value="Butyryl-CoA Dehydrogenase, subunit A, domain 2"/>
    <property type="match status" value="1"/>
</dbReference>
<evidence type="ECO:0000313" key="10">
    <source>
        <dbReference type="Proteomes" id="UP000005737"/>
    </source>
</evidence>
<evidence type="ECO:0000259" key="6">
    <source>
        <dbReference type="Pfam" id="PF00441"/>
    </source>
</evidence>
<dbReference type="AlphaFoldDB" id="H2CAW6"/>
<dbReference type="Gene3D" id="1.20.120.470">
    <property type="entry name" value="Acyl-CoA dehydrogenase, C-terminal domain"/>
    <property type="match status" value="1"/>
</dbReference>
<evidence type="ECO:0000256" key="4">
    <source>
        <dbReference type="ARBA" id="ARBA00022827"/>
    </source>
</evidence>
<feature type="domain" description="Acyl-CoA dehydrogenase/oxidase C-terminal" evidence="6">
    <location>
        <begin position="417"/>
        <end position="475"/>
    </location>
</feature>
<dbReference type="HOGENOM" id="CLU_018204_12_2_12"/>
<dbReference type="InterPro" id="IPR036797">
    <property type="entry name" value="Acyl-CoA_dehydrogenase_C_sf"/>
</dbReference>
<dbReference type="SUPFAM" id="SSF56645">
    <property type="entry name" value="Acyl-CoA dehydrogenase NM domain-like"/>
    <property type="match status" value="1"/>
</dbReference>
<evidence type="ECO:0000259" key="7">
    <source>
        <dbReference type="Pfam" id="PF02770"/>
    </source>
</evidence>
<feature type="domain" description="Acyl-CoA dehydrogenase/oxidase N-terminal" evidence="8">
    <location>
        <begin position="75"/>
        <end position="191"/>
    </location>
</feature>
<dbReference type="Pfam" id="PF00441">
    <property type="entry name" value="Acyl-CoA_dh_1"/>
    <property type="match status" value="2"/>
</dbReference>
<dbReference type="InterPro" id="IPR037069">
    <property type="entry name" value="AcylCoA_DH/ox_N_sf"/>
</dbReference>
<dbReference type="PANTHER" id="PTHR42803">
    <property type="entry name" value="ACYL-COA DEHYDROGENASE"/>
    <property type="match status" value="1"/>
</dbReference>
<dbReference type="InterPro" id="IPR009075">
    <property type="entry name" value="AcylCo_DH/oxidase_C"/>
</dbReference>
<dbReference type="InterPro" id="IPR013786">
    <property type="entry name" value="AcylCoA_DH/ox_N"/>
</dbReference>
<dbReference type="InterPro" id="IPR046373">
    <property type="entry name" value="Acyl-CoA_Oxase/DH_mid-dom_sf"/>
</dbReference>
<feature type="domain" description="Acyl-CoA oxidase/dehydrogenase middle" evidence="7">
    <location>
        <begin position="197"/>
        <end position="291"/>
    </location>
</feature>